<feature type="binding site" evidence="7">
    <location>
        <position position="118"/>
    </location>
    <ligand>
        <name>substrate</name>
    </ligand>
</feature>
<evidence type="ECO:0000259" key="9">
    <source>
        <dbReference type="Pfam" id="PF01243"/>
    </source>
</evidence>
<comment type="pathway">
    <text evidence="7">Cofactor metabolism; pyridoxal 5'-phosphate salvage; pyridoxal 5'-phosphate from pyridoxine 5'-phosphate: step 1/1.</text>
</comment>
<feature type="binding site" evidence="7 8">
    <location>
        <position position="74"/>
    </location>
    <ligand>
        <name>FMN</name>
        <dbReference type="ChEBI" id="CHEBI:58210"/>
    </ligand>
</feature>
<evidence type="ECO:0000259" key="10">
    <source>
        <dbReference type="Pfam" id="PF10590"/>
    </source>
</evidence>
<keyword evidence="5 7" id="KW-0560">Oxidoreductase</keyword>
<evidence type="ECO:0000256" key="2">
    <source>
        <dbReference type="ARBA" id="ARBA00011738"/>
    </source>
</evidence>
<dbReference type="PATRIC" id="fig|361183.4.peg.146"/>
<dbReference type="PANTHER" id="PTHR10851">
    <property type="entry name" value="PYRIDOXINE-5-PHOSPHATE OXIDASE"/>
    <property type="match status" value="1"/>
</dbReference>
<dbReference type="InterPro" id="IPR000659">
    <property type="entry name" value="Pyridox_Oxase"/>
</dbReference>
<dbReference type="GO" id="GO:0010181">
    <property type="term" value="F:FMN binding"/>
    <property type="evidence" value="ECO:0007669"/>
    <property type="project" value="UniProtKB-UniRule"/>
</dbReference>
<feature type="binding site" evidence="7">
    <location>
        <position position="57"/>
    </location>
    <ligand>
        <name>substrate</name>
    </ligand>
</feature>
<keyword evidence="6 7" id="KW-0664">Pyridoxine biosynthesis</keyword>
<dbReference type="InterPro" id="IPR012349">
    <property type="entry name" value="Split_barrel_FMN-bd"/>
</dbReference>
<dbReference type="EC" id="1.4.3.5" evidence="7"/>
<feature type="binding site" evidence="7 8">
    <location>
        <position position="186"/>
    </location>
    <ligand>
        <name>FMN</name>
        <dbReference type="ChEBI" id="CHEBI:58210"/>
    </ligand>
</feature>
<comment type="pathway">
    <text evidence="7">Cofactor metabolism; pyridoxal 5'-phosphate salvage; pyridoxal 5'-phosphate from pyridoxamine 5'-phosphate: step 1/1.</text>
</comment>
<keyword evidence="3 7" id="KW-0285">Flavoprotein</keyword>
<evidence type="ECO:0000256" key="1">
    <source>
        <dbReference type="ARBA" id="ARBA00007301"/>
    </source>
</evidence>
<comment type="function">
    <text evidence="7">Catalyzes the oxidation of either pyridoxine 5'-phosphate (PNP) or pyridoxamine 5'-phosphate (PMP) into pyridoxal 5'-phosphate (PLP).</text>
</comment>
<name>A0A0M5L243_9SPHN</name>
<feature type="binding site" evidence="7 8">
    <location>
        <begin position="52"/>
        <end position="57"/>
    </location>
    <ligand>
        <name>FMN</name>
        <dbReference type="ChEBI" id="CHEBI:58210"/>
    </ligand>
</feature>
<dbReference type="HAMAP" id="MF_01629">
    <property type="entry name" value="PdxH"/>
    <property type="match status" value="1"/>
</dbReference>
<comment type="catalytic activity">
    <reaction evidence="7">
        <text>pyridoxamine 5'-phosphate + O2 + H2O = pyridoxal 5'-phosphate + H2O2 + NH4(+)</text>
        <dbReference type="Rhea" id="RHEA:15817"/>
        <dbReference type="ChEBI" id="CHEBI:15377"/>
        <dbReference type="ChEBI" id="CHEBI:15379"/>
        <dbReference type="ChEBI" id="CHEBI:16240"/>
        <dbReference type="ChEBI" id="CHEBI:28938"/>
        <dbReference type="ChEBI" id="CHEBI:58451"/>
        <dbReference type="ChEBI" id="CHEBI:597326"/>
        <dbReference type="EC" id="1.4.3.5"/>
    </reaction>
</comment>
<dbReference type="EMBL" id="CP012669">
    <property type="protein sequence ID" value="ALE15457.1"/>
    <property type="molecule type" value="Genomic_DNA"/>
</dbReference>
<dbReference type="SUPFAM" id="SSF50475">
    <property type="entry name" value="FMN-binding split barrel"/>
    <property type="match status" value="1"/>
</dbReference>
<protein>
    <recommendedName>
        <fullName evidence="7">Pyridoxine/pyridoxamine 5'-phosphate oxidase</fullName>
        <ecNumber evidence="7">1.4.3.5</ecNumber>
    </recommendedName>
    <alternativeName>
        <fullName evidence="7">PNP/PMP oxidase</fullName>
        <shortName evidence="7">PNPOx</shortName>
    </alternativeName>
    <alternativeName>
        <fullName evidence="7">Pyridoxal 5'-phosphate synthase</fullName>
    </alternativeName>
</protein>
<feature type="binding site" evidence="7">
    <location>
        <begin position="182"/>
        <end position="184"/>
    </location>
    <ligand>
        <name>substrate</name>
    </ligand>
</feature>
<evidence type="ECO:0000313" key="12">
    <source>
        <dbReference type="Proteomes" id="UP000057938"/>
    </source>
</evidence>
<evidence type="ECO:0000256" key="7">
    <source>
        <dbReference type="HAMAP-Rule" id="MF_01629"/>
    </source>
</evidence>
<dbReference type="NCBIfam" id="TIGR00558">
    <property type="entry name" value="pdxH"/>
    <property type="match status" value="1"/>
</dbReference>
<feature type="binding site" evidence="7 8">
    <location>
        <begin position="131"/>
        <end position="132"/>
    </location>
    <ligand>
        <name>FMN</name>
        <dbReference type="ChEBI" id="CHEBI:58210"/>
    </ligand>
</feature>
<evidence type="ECO:0000256" key="5">
    <source>
        <dbReference type="ARBA" id="ARBA00023002"/>
    </source>
</evidence>
<dbReference type="Pfam" id="PF10590">
    <property type="entry name" value="PNP_phzG_C"/>
    <property type="match status" value="1"/>
</dbReference>
<dbReference type="GO" id="GO:0008615">
    <property type="term" value="P:pyridoxine biosynthetic process"/>
    <property type="evidence" value="ECO:0007669"/>
    <property type="project" value="UniProtKB-UniRule"/>
</dbReference>
<feature type="binding site" evidence="7 8">
    <location>
        <position position="176"/>
    </location>
    <ligand>
        <name>FMN</name>
        <dbReference type="ChEBI" id="CHEBI:58210"/>
    </ligand>
</feature>
<feature type="domain" description="Pyridoxamine 5'-phosphate oxidase N-terminal" evidence="9">
    <location>
        <begin position="31"/>
        <end position="148"/>
    </location>
</feature>
<evidence type="ECO:0000256" key="6">
    <source>
        <dbReference type="ARBA" id="ARBA00023096"/>
    </source>
</evidence>
<comment type="similarity">
    <text evidence="1 7">Belongs to the pyridoxamine 5'-phosphate oxidase family.</text>
</comment>
<organism evidence="11 12">
    <name type="scientific">Altererythrobacter epoxidivorans</name>
    <dbReference type="NCBI Taxonomy" id="361183"/>
    <lineage>
        <taxon>Bacteria</taxon>
        <taxon>Pseudomonadati</taxon>
        <taxon>Pseudomonadota</taxon>
        <taxon>Alphaproteobacteria</taxon>
        <taxon>Sphingomonadales</taxon>
        <taxon>Erythrobacteraceae</taxon>
        <taxon>Altererythrobacter</taxon>
    </lineage>
</organism>
<gene>
    <name evidence="7" type="primary">pdxH</name>
    <name evidence="11" type="ORF">AMC99_00141</name>
</gene>
<dbReference type="GO" id="GO:0004733">
    <property type="term" value="F:pyridoxamine phosphate oxidase activity"/>
    <property type="evidence" value="ECO:0007669"/>
    <property type="project" value="UniProtKB-UniRule"/>
</dbReference>
<keyword evidence="4 7" id="KW-0288">FMN</keyword>
<evidence type="ECO:0000256" key="8">
    <source>
        <dbReference type="PIRSR" id="PIRSR000190-2"/>
    </source>
</evidence>
<dbReference type="Proteomes" id="UP000057938">
    <property type="component" value="Chromosome"/>
</dbReference>
<proteinExistence type="inferred from homology"/>
<dbReference type="Gene3D" id="2.30.110.10">
    <property type="entry name" value="Electron Transport, Fmn-binding Protein, Chain A"/>
    <property type="match status" value="1"/>
</dbReference>
<dbReference type="InterPro" id="IPR019576">
    <property type="entry name" value="Pyridoxamine_oxidase_dimer_C"/>
</dbReference>
<dbReference type="PIRSF" id="PIRSF000190">
    <property type="entry name" value="Pyd_amn-ph_oxd"/>
    <property type="match status" value="1"/>
</dbReference>
<dbReference type="KEGG" id="aep:AMC99_00141"/>
<dbReference type="OrthoDB" id="9780392at2"/>
<comment type="catalytic activity">
    <reaction evidence="7">
        <text>pyridoxine 5'-phosphate + O2 = pyridoxal 5'-phosphate + H2O2</text>
        <dbReference type="Rhea" id="RHEA:15149"/>
        <dbReference type="ChEBI" id="CHEBI:15379"/>
        <dbReference type="ChEBI" id="CHEBI:16240"/>
        <dbReference type="ChEBI" id="CHEBI:58589"/>
        <dbReference type="ChEBI" id="CHEBI:597326"/>
        <dbReference type="EC" id="1.4.3.5"/>
    </reaction>
</comment>
<feature type="binding site" evidence="7">
    <location>
        <position position="122"/>
    </location>
    <ligand>
        <name>substrate</name>
    </ligand>
</feature>
<evidence type="ECO:0000313" key="11">
    <source>
        <dbReference type="EMBL" id="ALE15457.1"/>
    </source>
</evidence>
<dbReference type="AlphaFoldDB" id="A0A0M5L243"/>
<keyword evidence="12" id="KW-1185">Reference proteome</keyword>
<dbReference type="UniPathway" id="UPA01068">
    <property type="reaction ID" value="UER00304"/>
</dbReference>
<comment type="subunit">
    <text evidence="2 7">Homodimer.</text>
</comment>
<dbReference type="PANTHER" id="PTHR10851:SF0">
    <property type="entry name" value="PYRIDOXINE-5'-PHOSPHATE OXIDASE"/>
    <property type="match status" value="1"/>
</dbReference>
<accession>A0A0M5L243</accession>
<dbReference type="Pfam" id="PF01243">
    <property type="entry name" value="PNPOx_N"/>
    <property type="match status" value="1"/>
</dbReference>
<dbReference type="InterPro" id="IPR011576">
    <property type="entry name" value="Pyridox_Oxase_N"/>
</dbReference>
<dbReference type="STRING" id="361183.AMC99_00141"/>
<evidence type="ECO:0000256" key="3">
    <source>
        <dbReference type="ARBA" id="ARBA00022630"/>
    </source>
</evidence>
<feature type="domain" description="Pyridoxine 5'-phosphate oxidase dimerisation C-terminal" evidence="10">
    <location>
        <begin position="163"/>
        <end position="204"/>
    </location>
</feature>
<dbReference type="NCBIfam" id="NF004231">
    <property type="entry name" value="PRK05679.1"/>
    <property type="match status" value="1"/>
</dbReference>
<feature type="binding site" evidence="7 8">
    <location>
        <position position="73"/>
    </location>
    <ligand>
        <name>FMN</name>
        <dbReference type="ChEBI" id="CHEBI:58210"/>
    </ligand>
</feature>
<sequence>MEEQVRPMTSSGIDPLELFASWYSEASMHPEIADASAVNLATATRAGWPSSRMVLLKGYDAQGFAIYTNLGSRKAKDLTGNPRAALCFYWQPLGKQVRVEGLAEPVGDEEADAYFSSRPVTSRIGAWASKQSARLESRAKLLARVTRYTASFAVGEVNRPPFWSGFRIVPDRMEFWTNAEHRLHDRIVFEKADSGDWRRYLLYP</sequence>
<dbReference type="FunFam" id="2.30.110.10:FF:000020">
    <property type="entry name" value="PNPO isoform 11"/>
    <property type="match status" value="1"/>
</dbReference>
<evidence type="ECO:0000256" key="4">
    <source>
        <dbReference type="ARBA" id="ARBA00022643"/>
    </source>
</evidence>
<feature type="binding site" evidence="7 8">
    <location>
        <begin position="67"/>
        <end position="68"/>
    </location>
    <ligand>
        <name>FMN</name>
        <dbReference type="ChEBI" id="CHEBI:58210"/>
    </ligand>
</feature>
<reference evidence="11 12" key="1">
    <citation type="submission" date="2015-09" db="EMBL/GenBank/DDBJ databases">
        <title>Complete genome sequence of a benzo[a]pyrene-degrading bacterium Altererythrobacter epoxidivorans CGMCC 1.7731T.</title>
        <authorList>
            <person name="Li Z."/>
            <person name="Cheng H."/>
            <person name="Huo Y."/>
            <person name="Xu X."/>
        </authorList>
    </citation>
    <scope>NUCLEOTIDE SEQUENCE [LARGE SCALE GENOMIC DNA]</scope>
    <source>
        <strain evidence="11 12">CGMCC 1.7731</strain>
    </source>
</reference>
<feature type="binding site" evidence="7 8">
    <location>
        <position position="96"/>
    </location>
    <ligand>
        <name>FMN</name>
        <dbReference type="ChEBI" id="CHEBI:58210"/>
    </ligand>
</feature>
<feature type="binding site" evidence="7">
    <location>
        <position position="114"/>
    </location>
    <ligand>
        <name>substrate</name>
    </ligand>
</feature>
<comment type="cofactor">
    <cofactor evidence="7 8">
        <name>FMN</name>
        <dbReference type="ChEBI" id="CHEBI:58210"/>
    </cofactor>
    <text evidence="7 8">Binds 1 FMN per subunit.</text>
</comment>